<reference evidence="1 2" key="2">
    <citation type="journal article" date="2010" name="Stand. Genomic Sci.">
        <title>Complete genome sequence of Sebaldella termitidis type strain (NCTC 11300).</title>
        <authorList>
            <person name="Harmon-Smith M."/>
            <person name="Celia L."/>
            <person name="Chertkov O."/>
            <person name="Lapidus A."/>
            <person name="Copeland A."/>
            <person name="Glavina Del Rio T."/>
            <person name="Nolan M."/>
            <person name="Lucas S."/>
            <person name="Tice H."/>
            <person name="Cheng J.F."/>
            <person name="Han C."/>
            <person name="Detter J.C."/>
            <person name="Bruce D."/>
            <person name="Goodwin L."/>
            <person name="Pitluck S."/>
            <person name="Pati A."/>
            <person name="Liolios K."/>
            <person name="Ivanova N."/>
            <person name="Mavromatis K."/>
            <person name="Mikhailova N."/>
            <person name="Chen A."/>
            <person name="Palaniappan K."/>
            <person name="Land M."/>
            <person name="Hauser L."/>
            <person name="Chang Y.J."/>
            <person name="Jeffries C.D."/>
            <person name="Brettin T."/>
            <person name="Goker M."/>
            <person name="Beck B."/>
            <person name="Bristow J."/>
            <person name="Eisen J.A."/>
            <person name="Markowitz V."/>
            <person name="Hugenholtz P."/>
            <person name="Kyrpides N.C."/>
            <person name="Klenk H.P."/>
            <person name="Chen F."/>
        </authorList>
    </citation>
    <scope>NUCLEOTIDE SEQUENCE [LARGE SCALE GENOMIC DNA]</scope>
    <source>
        <strain evidence="2">ATCC 33386 / NCTC 11300</strain>
    </source>
</reference>
<evidence type="ECO:0008006" key="3">
    <source>
        <dbReference type="Google" id="ProtNLM"/>
    </source>
</evidence>
<dbReference type="Pfam" id="PF20095">
    <property type="entry name" value="DUF6485"/>
    <property type="match status" value="1"/>
</dbReference>
<organism evidence="1 2">
    <name type="scientific">Sebaldella termitidis (strain ATCC 33386 / NCTC 11300)</name>
    <dbReference type="NCBI Taxonomy" id="526218"/>
    <lineage>
        <taxon>Bacteria</taxon>
        <taxon>Fusobacteriati</taxon>
        <taxon>Fusobacteriota</taxon>
        <taxon>Fusobacteriia</taxon>
        <taxon>Fusobacteriales</taxon>
        <taxon>Leptotrichiaceae</taxon>
        <taxon>Sebaldella</taxon>
    </lineage>
</organism>
<dbReference type="KEGG" id="str:Sterm_3732"/>
<dbReference type="AlphaFoldDB" id="D1ART0"/>
<proteinExistence type="predicted"/>
<gene>
    <name evidence="1" type="ordered locus">Sterm_3732</name>
</gene>
<protein>
    <recommendedName>
        <fullName evidence="3">Cytosolic protein</fullName>
    </recommendedName>
</protein>
<evidence type="ECO:0000313" key="2">
    <source>
        <dbReference type="Proteomes" id="UP000000845"/>
    </source>
</evidence>
<sequence>MKPVKAAEFCTCTEHQCPFNPVNNSKGCDLCILKCLKLNEIPSCFFKKISTEIPENEDYTFKGFADFTNKYYK</sequence>
<evidence type="ECO:0000313" key="1">
    <source>
        <dbReference type="EMBL" id="ACZ10566.1"/>
    </source>
</evidence>
<dbReference type="STRING" id="526218.Sterm_3732"/>
<name>D1ART0_SEBTE</name>
<reference evidence="2" key="1">
    <citation type="submission" date="2009-09" db="EMBL/GenBank/DDBJ databases">
        <title>The complete chromosome of Sebaldella termitidis ATCC 33386.</title>
        <authorList>
            <consortium name="US DOE Joint Genome Institute (JGI-PGF)"/>
            <person name="Lucas S."/>
            <person name="Copeland A."/>
            <person name="Lapidus A."/>
            <person name="Glavina del Rio T."/>
            <person name="Dalin E."/>
            <person name="Tice H."/>
            <person name="Bruce D."/>
            <person name="Goodwin L."/>
            <person name="Pitluck S."/>
            <person name="Kyrpides N."/>
            <person name="Mavromatis K."/>
            <person name="Ivanova N."/>
            <person name="Mikhailova N."/>
            <person name="Sims D."/>
            <person name="Meincke L."/>
            <person name="Brettin T."/>
            <person name="Detter J.C."/>
            <person name="Han C."/>
            <person name="Larimer F."/>
            <person name="Land M."/>
            <person name="Hauser L."/>
            <person name="Markowitz V."/>
            <person name="Cheng J.F."/>
            <person name="Hugenholtz P."/>
            <person name="Woyke T."/>
            <person name="Wu D."/>
            <person name="Eisen J.A."/>
        </authorList>
    </citation>
    <scope>NUCLEOTIDE SEQUENCE [LARGE SCALE GENOMIC DNA]</scope>
    <source>
        <strain evidence="2">ATCC 33386 / NCTC 11300</strain>
    </source>
</reference>
<dbReference type="EMBL" id="CP001739">
    <property type="protein sequence ID" value="ACZ10566.1"/>
    <property type="molecule type" value="Genomic_DNA"/>
</dbReference>
<dbReference type="eggNOG" id="ENOG5033D13">
    <property type="taxonomic scope" value="Bacteria"/>
</dbReference>
<dbReference type="Proteomes" id="UP000000845">
    <property type="component" value="Chromosome"/>
</dbReference>
<dbReference type="RefSeq" id="WP_012863148.1">
    <property type="nucleotide sequence ID" value="NC_013517.1"/>
</dbReference>
<accession>D1ART0</accession>
<dbReference type="HOGENOM" id="CLU_199027_0_0_0"/>
<keyword evidence="2" id="KW-1185">Reference proteome</keyword>